<comment type="caution">
    <text evidence="1">The sequence shown here is derived from an EMBL/GenBank/DDBJ whole genome shotgun (WGS) entry which is preliminary data.</text>
</comment>
<reference evidence="1 2" key="1">
    <citation type="journal article" date="2023" name="Science">
        <title>Complex scaffold remodeling in plant triterpene biosynthesis.</title>
        <authorList>
            <person name="De La Pena R."/>
            <person name="Hodgson H."/>
            <person name="Liu J.C."/>
            <person name="Stephenson M.J."/>
            <person name="Martin A.C."/>
            <person name="Owen C."/>
            <person name="Harkess A."/>
            <person name="Leebens-Mack J."/>
            <person name="Jimenez L.E."/>
            <person name="Osbourn A."/>
            <person name="Sattely E.S."/>
        </authorList>
    </citation>
    <scope>NUCLEOTIDE SEQUENCE [LARGE SCALE GENOMIC DNA]</scope>
    <source>
        <strain evidence="2">cv. JPN11</strain>
        <tissue evidence="1">Leaf</tissue>
    </source>
</reference>
<keyword evidence="2" id="KW-1185">Reference proteome</keyword>
<accession>A0ACC1WUZ7</accession>
<evidence type="ECO:0000313" key="1">
    <source>
        <dbReference type="EMBL" id="KAJ4702716.1"/>
    </source>
</evidence>
<evidence type="ECO:0000313" key="2">
    <source>
        <dbReference type="Proteomes" id="UP001164539"/>
    </source>
</evidence>
<organism evidence="1 2">
    <name type="scientific">Melia azedarach</name>
    <name type="common">Chinaberry tree</name>
    <dbReference type="NCBI Taxonomy" id="155640"/>
    <lineage>
        <taxon>Eukaryota</taxon>
        <taxon>Viridiplantae</taxon>
        <taxon>Streptophyta</taxon>
        <taxon>Embryophyta</taxon>
        <taxon>Tracheophyta</taxon>
        <taxon>Spermatophyta</taxon>
        <taxon>Magnoliopsida</taxon>
        <taxon>eudicotyledons</taxon>
        <taxon>Gunneridae</taxon>
        <taxon>Pentapetalae</taxon>
        <taxon>rosids</taxon>
        <taxon>malvids</taxon>
        <taxon>Sapindales</taxon>
        <taxon>Meliaceae</taxon>
        <taxon>Melia</taxon>
    </lineage>
</organism>
<name>A0ACC1WUZ7_MELAZ</name>
<gene>
    <name evidence="1" type="ORF">OWV82_022722</name>
</gene>
<protein>
    <submittedName>
        <fullName evidence="1">Disease resistance protein</fullName>
    </submittedName>
</protein>
<sequence>MATEAMLSILIEKIFTGLMYQARFALDYKEQLEAMHAKLDHIRTVLSSTDNLKNRGKDAQKYLPRIRKLIYEAEDILTDCLIRDEYQEEESCWSSSTHGVLFRYKTGKQLSKINSRMEMMQTSVDKLLSSNPPINQENYLSQDYDPSEIVGFVEDVKTIKEWILSGEEELNRIGIVGMGGIGKTALAQKIFRDEVADARFEKKIWLSVSQNFSRDQIMRVMLKKLGEDSDRIDENNLLHKIHETLGNRSYLIVVDDVWRMHLDWWNKLWPTSKRSFIIITSRDEDVAKKMGVDILRIHRPNRLNANESWSLFSTFAFSRCGGNCPGDQFKNVGREILDKCGGLPLAIKTIGALIAQDVRSLSYWKRIKKDFRELANESEDGVTASLQLSYDKLPSHLKQCLLCFSIYSEGFVISGEQIVHWWVGEGLIQLPDTKTATDLGFQYLSDLVSRCLVEAVHRRGYYGRVYSCKMHDLVRDMIIEIAKDEAFCSFDDQGQQKLSEESRWLGFTSHMTPHSLKNSPKLRTLIMMSSAPVLLNSKLSSLRVLDFSDMKLNSDEVKNLWKTICSLKRLANLNLSGVEGLKEVPSSIRKLRNLQILVLRKCNNLAIIPPSITDLKKLIVLDLGSCSLEYLPCGLGRLVHLQELSGFPVVSQADTKCCPLRALLELEHLRVLQININGKTEISEENGDILSQLEKLQVLAIDAEQCEEKIVSEMLDLLSPPPKLEELYLMRYHHETLPKWMNLEQLSNLQYLCLEDAHIIDFDTKPKSCEDCNDSKWFLEGLCLKHVPNLVLDWGILISKDMPLLCYAEISNCSNLKNYPYPNEYVWRRNQDRDIHTGKRDGKSPASNQLRSC</sequence>
<dbReference type="EMBL" id="CM051406">
    <property type="protein sequence ID" value="KAJ4702716.1"/>
    <property type="molecule type" value="Genomic_DNA"/>
</dbReference>
<dbReference type="Proteomes" id="UP001164539">
    <property type="component" value="Chromosome 13"/>
</dbReference>
<proteinExistence type="predicted"/>